<dbReference type="InterPro" id="IPR018966">
    <property type="entry name" value="VTC_domain"/>
</dbReference>
<gene>
    <name evidence="2" type="ORF">NE535_00935</name>
</gene>
<dbReference type="Proteomes" id="UP001155546">
    <property type="component" value="Unassembled WGS sequence"/>
</dbReference>
<dbReference type="Gene3D" id="3.20.100.30">
    <property type="entry name" value="VTC, catalytic tunnel domain"/>
    <property type="match status" value="1"/>
</dbReference>
<name>A0A9X3AK51_9GAMM</name>
<feature type="domain" description="VTC" evidence="1">
    <location>
        <begin position="73"/>
        <end position="273"/>
    </location>
</feature>
<evidence type="ECO:0000313" key="2">
    <source>
        <dbReference type="EMBL" id="MCT7940367.1"/>
    </source>
</evidence>
<dbReference type="AlphaFoldDB" id="A0A9X3AK51"/>
<evidence type="ECO:0000259" key="1">
    <source>
        <dbReference type="Pfam" id="PF09359"/>
    </source>
</evidence>
<evidence type="ECO:0000313" key="3">
    <source>
        <dbReference type="Proteomes" id="UP001155546"/>
    </source>
</evidence>
<dbReference type="RefSeq" id="WP_261296819.1">
    <property type="nucleotide sequence ID" value="NZ_JAMTCD010000001.1"/>
</dbReference>
<comment type="caution">
    <text evidence="2">The sequence shown here is derived from an EMBL/GenBank/DDBJ whole genome shotgun (WGS) entry which is preliminary data.</text>
</comment>
<dbReference type="Pfam" id="PF09359">
    <property type="entry name" value="VTC"/>
    <property type="match status" value="1"/>
</dbReference>
<dbReference type="EMBL" id="JAMTCD010000001">
    <property type="protein sequence ID" value="MCT7940367.1"/>
    <property type="molecule type" value="Genomic_DNA"/>
</dbReference>
<accession>A0A9X3AK51</accession>
<sequence length="305" mass="35502">MMNHTYDSLFHRFESCFERRNEQDINAQVASNLRTSLTNVDAMTDPIATLIMPELIHFQCHGLDDLKNAKLMNRVDSKFILPIAFLPKLLGQLTHFYSILEINNNRISTYHNQYFDTPSMALYKDHHNGKLNRYKVRRRHYVNTDTQFLEVKFKNNQKRTLKSRIQLTGHSNEGSEFVEQQMGSISSNLQVNQHSGYQRIALANEAQAERLTIDFNLWYQHHQSTEKLTLPGFFIAELKQAKKSKRSPFYQLMSANNIFPLSFSKYCIGCALLNTSSVKTNRFKPILSRIEKLNQPLPLTTFMSN</sequence>
<dbReference type="InterPro" id="IPR042267">
    <property type="entry name" value="VTC_sf"/>
</dbReference>
<dbReference type="CDD" id="cd07750">
    <property type="entry name" value="PolyPPase_VTC_like"/>
    <property type="match status" value="1"/>
</dbReference>
<proteinExistence type="predicted"/>
<dbReference type="GO" id="GO:0006799">
    <property type="term" value="P:polyphosphate biosynthetic process"/>
    <property type="evidence" value="ECO:0007669"/>
    <property type="project" value="UniProtKB-ARBA"/>
</dbReference>
<reference evidence="2" key="1">
    <citation type="journal article" date="2023" name="Int. J. Syst. Evol. Microbiol.">
        <title>&lt;i&gt;Shewanella septentrionalis&lt;/i&gt; sp. nov. and &lt;i&gt;Shewanella holmiensis&lt;/i&gt; sp. nov., isolated from Baltic Sea water and sediments.</title>
        <authorList>
            <person name="Martin-Rodriguez A.J."/>
            <person name="Thorell K."/>
            <person name="Joffre E."/>
            <person name="Jensie-Markopoulos S."/>
            <person name="Moore E.R.B."/>
            <person name="Sjoling A."/>
        </authorList>
    </citation>
    <scope>NUCLEOTIDE SEQUENCE</scope>
    <source>
        <strain evidence="2">SP1S2-7</strain>
    </source>
</reference>
<protein>
    <submittedName>
        <fullName evidence="2">Polyphosphate polymerase domain-containing protein</fullName>
    </submittedName>
</protein>
<organism evidence="2 3">
    <name type="scientific">Shewanella holmiensis</name>
    <dbReference type="NCBI Taxonomy" id="2952222"/>
    <lineage>
        <taxon>Bacteria</taxon>
        <taxon>Pseudomonadati</taxon>
        <taxon>Pseudomonadota</taxon>
        <taxon>Gammaproteobacteria</taxon>
        <taxon>Alteromonadales</taxon>
        <taxon>Shewanellaceae</taxon>
        <taxon>Shewanella</taxon>
    </lineage>
</organism>
<keyword evidence="3" id="KW-1185">Reference proteome</keyword>